<comment type="cofactor">
    <cofactor evidence="1">
        <name>Mg(2+)</name>
        <dbReference type="ChEBI" id="CHEBI:18420"/>
    </cofactor>
</comment>
<name>A0AAJ5TCJ1_9BACT</name>
<accession>A0AAJ5TCJ1</accession>
<dbReference type="Proteomes" id="UP000289629">
    <property type="component" value="Chromosome"/>
</dbReference>
<evidence type="ECO:0000313" key="4">
    <source>
        <dbReference type="Proteomes" id="UP000289629"/>
    </source>
</evidence>
<dbReference type="Gene3D" id="3.30.1240.10">
    <property type="match status" value="1"/>
</dbReference>
<comment type="similarity">
    <text evidence="2">Belongs to the HAD-like hydrolase superfamily. Cof family.</text>
</comment>
<dbReference type="InterPro" id="IPR006379">
    <property type="entry name" value="HAD-SF_hydro_IIB"/>
</dbReference>
<organism evidence="3 4">
    <name type="scientific">Mesomycoplasma dispar</name>
    <dbReference type="NCBI Taxonomy" id="86660"/>
    <lineage>
        <taxon>Bacteria</taxon>
        <taxon>Bacillati</taxon>
        <taxon>Mycoplasmatota</taxon>
        <taxon>Mycoplasmoidales</taxon>
        <taxon>Metamycoplasmataceae</taxon>
        <taxon>Mesomycoplasma</taxon>
    </lineage>
</organism>
<dbReference type="InterPro" id="IPR000150">
    <property type="entry name" value="Cof"/>
</dbReference>
<dbReference type="EMBL" id="LR214971">
    <property type="protein sequence ID" value="VEU61450.1"/>
    <property type="molecule type" value="Genomic_DNA"/>
</dbReference>
<protein>
    <submittedName>
        <fullName evidence="3">COF family HAD hydrolase protein</fullName>
        <ecNumber evidence="3">3.1.3.-</ecNumber>
    </submittedName>
</protein>
<dbReference type="InterPro" id="IPR023214">
    <property type="entry name" value="HAD_sf"/>
</dbReference>
<keyword evidence="3" id="KW-0378">Hydrolase</keyword>
<proteinExistence type="inferred from homology"/>
<dbReference type="PANTHER" id="PTHR10000:SF8">
    <property type="entry name" value="HAD SUPERFAMILY HYDROLASE-LIKE, TYPE 3"/>
    <property type="match status" value="1"/>
</dbReference>
<dbReference type="Gene3D" id="3.40.50.1000">
    <property type="entry name" value="HAD superfamily/HAD-like"/>
    <property type="match status" value="1"/>
</dbReference>
<dbReference type="GO" id="GO:0000287">
    <property type="term" value="F:magnesium ion binding"/>
    <property type="evidence" value="ECO:0007669"/>
    <property type="project" value="TreeGrafter"/>
</dbReference>
<sequence length="276" mass="31325">MKLFFAFDLDGTLLRYDNTIHPENVEMLKKLYQSGHLLAVATGRGLSACLDLAEKYPYFHYLVSNNGTLVHDVKAKKTTNNGTLKKEIAFDLLKDCKETNSICAISTPSNLFEFSITDEHEWLKKQQIMDLNYYNKVSETKILEIIETEPITQVAFRNDVVKIEDLYKKWDTKLKNLYKVTITNRIFLDINPLSVDKANAISTLLDQNNLDATKLVAFGDSSNDYFMIKLARFGFAMEDATPDLLQIATEKIGNCNSGAIAKTIETLLENEKELLS</sequence>
<dbReference type="Pfam" id="PF08282">
    <property type="entry name" value="Hydrolase_3"/>
    <property type="match status" value="1"/>
</dbReference>
<dbReference type="GO" id="GO:0016791">
    <property type="term" value="F:phosphatase activity"/>
    <property type="evidence" value="ECO:0007669"/>
    <property type="project" value="TreeGrafter"/>
</dbReference>
<evidence type="ECO:0000256" key="1">
    <source>
        <dbReference type="ARBA" id="ARBA00001946"/>
    </source>
</evidence>
<reference evidence="3 4" key="1">
    <citation type="submission" date="2019-01" db="EMBL/GenBank/DDBJ databases">
        <authorList>
            <consortium name="Pathogen Informatics"/>
        </authorList>
    </citation>
    <scope>NUCLEOTIDE SEQUENCE [LARGE SCALE GENOMIC DNA]</scope>
    <source>
        <strain evidence="3 4">NCTC10125</strain>
    </source>
</reference>
<dbReference type="NCBIfam" id="TIGR00099">
    <property type="entry name" value="Cof-subfamily"/>
    <property type="match status" value="1"/>
</dbReference>
<dbReference type="PANTHER" id="PTHR10000">
    <property type="entry name" value="PHOSPHOSERINE PHOSPHATASE"/>
    <property type="match status" value="1"/>
</dbReference>
<dbReference type="AlphaFoldDB" id="A0AAJ5TCJ1"/>
<dbReference type="PROSITE" id="PS01229">
    <property type="entry name" value="COF_2"/>
    <property type="match status" value="1"/>
</dbReference>
<dbReference type="KEGG" id="mds:MDIS_01210"/>
<dbReference type="NCBIfam" id="TIGR01484">
    <property type="entry name" value="HAD-SF-IIB"/>
    <property type="match status" value="1"/>
</dbReference>
<gene>
    <name evidence="3" type="primary">ywpJ_1</name>
    <name evidence="3" type="ORF">NCTC10125_00235</name>
</gene>
<dbReference type="RefSeq" id="WP_044635277.1">
    <property type="nucleotide sequence ID" value="NZ_CP007229.1"/>
</dbReference>
<dbReference type="InterPro" id="IPR036412">
    <property type="entry name" value="HAD-like_sf"/>
</dbReference>
<evidence type="ECO:0000256" key="2">
    <source>
        <dbReference type="ARBA" id="ARBA00034778"/>
    </source>
</evidence>
<dbReference type="SUPFAM" id="SSF56784">
    <property type="entry name" value="HAD-like"/>
    <property type="match status" value="1"/>
</dbReference>
<dbReference type="EC" id="3.1.3.-" evidence="3"/>
<evidence type="ECO:0000313" key="3">
    <source>
        <dbReference type="EMBL" id="VEU61450.1"/>
    </source>
</evidence>
<dbReference type="GO" id="GO:0005829">
    <property type="term" value="C:cytosol"/>
    <property type="evidence" value="ECO:0007669"/>
    <property type="project" value="TreeGrafter"/>
</dbReference>